<keyword evidence="2 6" id="KW-0378">Hydrolase</keyword>
<comment type="similarity">
    <text evidence="6">Belongs to the cyclic nucleotide phosphodiesterase family.</text>
</comment>
<evidence type="ECO:0000259" key="7">
    <source>
        <dbReference type="PROSITE" id="PS51845"/>
    </source>
</evidence>
<name>A0A7S2PPP3_9STRA</name>
<dbReference type="GO" id="GO:0007165">
    <property type="term" value="P:signal transduction"/>
    <property type="evidence" value="ECO:0007669"/>
    <property type="project" value="InterPro"/>
</dbReference>
<dbReference type="InterPro" id="IPR023088">
    <property type="entry name" value="PDEase"/>
</dbReference>
<organism evidence="8">
    <name type="scientific">Skeletonema marinoi</name>
    <dbReference type="NCBI Taxonomy" id="267567"/>
    <lineage>
        <taxon>Eukaryota</taxon>
        <taxon>Sar</taxon>
        <taxon>Stramenopiles</taxon>
        <taxon>Ochrophyta</taxon>
        <taxon>Bacillariophyta</taxon>
        <taxon>Coscinodiscophyceae</taxon>
        <taxon>Thalassiosirophycidae</taxon>
        <taxon>Thalassiosirales</taxon>
        <taxon>Skeletonemataceae</taxon>
        <taxon>Skeletonema</taxon>
        <taxon>Skeletonema marinoi-dohrnii complex</taxon>
    </lineage>
</organism>
<evidence type="ECO:0000256" key="6">
    <source>
        <dbReference type="RuleBase" id="RU363067"/>
    </source>
</evidence>
<evidence type="ECO:0000256" key="1">
    <source>
        <dbReference type="ARBA" id="ARBA00022723"/>
    </source>
</evidence>
<dbReference type="EC" id="3.1.4.-" evidence="6"/>
<feature type="binding site" evidence="5">
    <location>
        <position position="236"/>
    </location>
    <ligand>
        <name>Zn(2+)</name>
        <dbReference type="ChEBI" id="CHEBI:29105"/>
        <label>2</label>
    </ligand>
</feature>
<feature type="binding site" evidence="4">
    <location>
        <position position="368"/>
    </location>
    <ligand>
        <name>AMP</name>
        <dbReference type="ChEBI" id="CHEBI:456215"/>
    </ligand>
</feature>
<dbReference type="GO" id="GO:0046872">
    <property type="term" value="F:metal ion binding"/>
    <property type="evidence" value="ECO:0007669"/>
    <property type="project" value="UniProtKB-KW"/>
</dbReference>
<feature type="active site" description="Proton donor" evidence="3">
    <location>
        <position position="195"/>
    </location>
</feature>
<evidence type="ECO:0000256" key="2">
    <source>
        <dbReference type="ARBA" id="ARBA00022801"/>
    </source>
</evidence>
<dbReference type="InterPro" id="IPR036971">
    <property type="entry name" value="PDEase_catalytic_dom_sf"/>
</dbReference>
<dbReference type="GO" id="GO:0004114">
    <property type="term" value="F:3',5'-cyclic-nucleotide phosphodiesterase activity"/>
    <property type="evidence" value="ECO:0007669"/>
    <property type="project" value="InterPro"/>
</dbReference>
<dbReference type="InterPro" id="IPR023174">
    <property type="entry name" value="PDEase_CS"/>
</dbReference>
<feature type="binding site" evidence="4">
    <location>
        <begin position="195"/>
        <end position="199"/>
    </location>
    <ligand>
        <name>AMP</name>
        <dbReference type="ChEBI" id="CHEBI:456215"/>
    </ligand>
</feature>
<dbReference type="PRINTS" id="PR00387">
    <property type="entry name" value="PDIESTERASE1"/>
</dbReference>
<dbReference type="InterPro" id="IPR002073">
    <property type="entry name" value="PDEase_catalytic_dom"/>
</dbReference>
<proteinExistence type="inferred from homology"/>
<feature type="binding site" evidence="5">
    <location>
        <position position="236"/>
    </location>
    <ligand>
        <name>Zn(2+)</name>
        <dbReference type="ChEBI" id="CHEBI:29105"/>
        <label>1</label>
    </ligand>
</feature>
<evidence type="ECO:0000256" key="3">
    <source>
        <dbReference type="PIRSR" id="PIRSR623088-1"/>
    </source>
</evidence>
<feature type="binding site" evidence="4">
    <location>
        <position position="236"/>
    </location>
    <ligand>
        <name>AMP</name>
        <dbReference type="ChEBI" id="CHEBI:456215"/>
    </ligand>
</feature>
<dbReference type="AlphaFoldDB" id="A0A7S2PPP3"/>
<protein>
    <recommendedName>
        <fullName evidence="6">Phosphodiesterase</fullName>
        <ecNumber evidence="6">3.1.4.-</ecNumber>
    </recommendedName>
</protein>
<sequence length="472" mass="53743">MDAEQKKMLSDGAAAVASVDSSANNKVVSTVWNGYDCVFSNDDYLKKLQNGDIHHGQNTKAEVSTDNPRMSFRRRGSHRSLDDFGWLRQLNLRSDVPSIEEIRDWSFDTLQFEENILVEVFISMLEFYDLLTEFVLDRETLKRYVFAVMHKHRKDCYYQRTDIEGDVSVIGTTANASEEDCKSSDDGHHVLCEYHNWYHAVSCAQVCFLFLTLGGADQFLESKDIFCIIVGALIHDLDHPGTNNDFEVKRNTALAQKYHNDSVLERHSISEGLNLCARNPELDWLKSFDNVEDRKYVENYITEAILATDPARHATIVKEALAFVEEGPKAYDSVTSESLSESVELTQFDRANLKHRLFIGRLFLHSADISNPLHASFDVARDWAVRVTTEFSRQASKEKELSLEVTSYMDGLDSEYNIAKVQISFFAFMVQPLFDVVGKLFPNLSHLNDWGEANCDGYREVIAACEKERGEG</sequence>
<feature type="binding site" evidence="5">
    <location>
        <position position="368"/>
    </location>
    <ligand>
        <name>Zn(2+)</name>
        <dbReference type="ChEBI" id="CHEBI:29105"/>
        <label>1</label>
    </ligand>
</feature>
<gene>
    <name evidence="8" type="ORF">SMAR0320_LOCUS14183</name>
</gene>
<dbReference type="SUPFAM" id="SSF109604">
    <property type="entry name" value="HD-domain/PDEase-like"/>
    <property type="match status" value="2"/>
</dbReference>
<dbReference type="PROSITE" id="PS51845">
    <property type="entry name" value="PDEASE_I_2"/>
    <property type="match status" value="1"/>
</dbReference>
<feature type="domain" description="PDEase" evidence="7">
    <location>
        <begin position="80"/>
        <end position="472"/>
    </location>
</feature>
<comment type="cofactor">
    <cofactor evidence="6">
        <name>a divalent metal cation</name>
        <dbReference type="ChEBI" id="CHEBI:60240"/>
    </cofactor>
    <text evidence="6">Binds 2 divalent metal cations per subunit. Site 1 may preferentially bind zinc ions, while site 2 has a preference for magnesium and/or manganese ions.</text>
</comment>
<evidence type="ECO:0000256" key="5">
    <source>
        <dbReference type="PIRSR" id="PIRSR623088-3"/>
    </source>
</evidence>
<dbReference type="EMBL" id="HBGZ01019815">
    <property type="protein sequence ID" value="CAD9612197.1"/>
    <property type="molecule type" value="Transcribed_RNA"/>
</dbReference>
<evidence type="ECO:0000256" key="4">
    <source>
        <dbReference type="PIRSR" id="PIRSR623088-2"/>
    </source>
</evidence>
<dbReference type="PANTHER" id="PTHR11347">
    <property type="entry name" value="CYCLIC NUCLEOTIDE PHOSPHODIESTERASE"/>
    <property type="match status" value="1"/>
</dbReference>
<dbReference type="CDD" id="cd00077">
    <property type="entry name" value="HDc"/>
    <property type="match status" value="1"/>
</dbReference>
<feature type="binding site" evidence="4">
    <location>
        <position position="422"/>
    </location>
    <ligand>
        <name>AMP</name>
        <dbReference type="ChEBI" id="CHEBI:456215"/>
    </ligand>
</feature>
<feature type="binding site" evidence="5">
    <location>
        <position position="235"/>
    </location>
    <ligand>
        <name>Zn(2+)</name>
        <dbReference type="ChEBI" id="CHEBI:29105"/>
        <label>1</label>
    </ligand>
</feature>
<dbReference type="Gene3D" id="1.10.1300.10">
    <property type="entry name" value="3'5'-cyclic nucleotide phosphodiesterase, catalytic domain"/>
    <property type="match status" value="2"/>
</dbReference>
<dbReference type="PROSITE" id="PS00126">
    <property type="entry name" value="PDEASE_I_1"/>
    <property type="match status" value="1"/>
</dbReference>
<keyword evidence="1 5" id="KW-0479">Metal-binding</keyword>
<dbReference type="InterPro" id="IPR003607">
    <property type="entry name" value="HD/PDEase_dom"/>
</dbReference>
<evidence type="ECO:0000313" key="8">
    <source>
        <dbReference type="EMBL" id="CAD9612197.1"/>
    </source>
</evidence>
<dbReference type="Pfam" id="PF00233">
    <property type="entry name" value="PDEase_I"/>
    <property type="match status" value="1"/>
</dbReference>
<accession>A0A7S2PPP3</accession>
<dbReference type="SMART" id="SM00471">
    <property type="entry name" value="HDc"/>
    <property type="match status" value="1"/>
</dbReference>
<feature type="binding site" evidence="5">
    <location>
        <position position="199"/>
    </location>
    <ligand>
        <name>Zn(2+)</name>
        <dbReference type="ChEBI" id="CHEBI:29105"/>
        <label>1</label>
    </ligand>
</feature>
<reference evidence="8" key="1">
    <citation type="submission" date="2021-01" db="EMBL/GenBank/DDBJ databases">
        <authorList>
            <person name="Corre E."/>
            <person name="Pelletier E."/>
            <person name="Niang G."/>
            <person name="Scheremetjew M."/>
            <person name="Finn R."/>
            <person name="Kale V."/>
            <person name="Holt S."/>
            <person name="Cochrane G."/>
            <person name="Meng A."/>
            <person name="Brown T."/>
            <person name="Cohen L."/>
        </authorList>
    </citation>
    <scope>NUCLEOTIDE SEQUENCE</scope>
    <source>
        <strain evidence="8">SM1012Den-03</strain>
    </source>
</reference>